<proteinExistence type="predicted"/>
<accession>A0A2U1ARG6</accession>
<gene>
    <name evidence="2" type="ORF">C8D82_1232</name>
</gene>
<protein>
    <submittedName>
        <fullName evidence="2">Uncharacterized protein</fullName>
    </submittedName>
</protein>
<sequence>MEKFDYERPELIEFSDWNGIQGADSSGTGGEGGQP</sequence>
<dbReference type="EMBL" id="QEKH01000023">
    <property type="protein sequence ID" value="PVY38951.1"/>
    <property type="molecule type" value="Genomic_DNA"/>
</dbReference>
<comment type="caution">
    <text evidence="2">The sequence shown here is derived from an EMBL/GenBank/DDBJ whole genome shotgun (WGS) entry which is preliminary data.</text>
</comment>
<name>A0A2U1ARG6_9BACT</name>
<keyword evidence="3" id="KW-1185">Reference proteome</keyword>
<evidence type="ECO:0000313" key="3">
    <source>
        <dbReference type="Proteomes" id="UP000245959"/>
    </source>
</evidence>
<organism evidence="2 3">
    <name type="scientific">Victivallis vadensis</name>
    <dbReference type="NCBI Taxonomy" id="172901"/>
    <lineage>
        <taxon>Bacteria</taxon>
        <taxon>Pseudomonadati</taxon>
        <taxon>Lentisphaerota</taxon>
        <taxon>Lentisphaeria</taxon>
        <taxon>Victivallales</taxon>
        <taxon>Victivallaceae</taxon>
        <taxon>Victivallis</taxon>
    </lineage>
</organism>
<reference evidence="2 3" key="1">
    <citation type="submission" date="2018-04" db="EMBL/GenBank/DDBJ databases">
        <title>Genomic Encyclopedia of Type Strains, Phase IV (KMG-IV): sequencing the most valuable type-strain genomes for metagenomic binning, comparative biology and taxonomic classification.</title>
        <authorList>
            <person name="Goeker M."/>
        </authorList>
    </citation>
    <scope>NUCLEOTIDE SEQUENCE [LARGE SCALE GENOMIC DNA]</scope>
    <source>
        <strain evidence="2 3">DSM 14823</strain>
    </source>
</reference>
<evidence type="ECO:0000256" key="1">
    <source>
        <dbReference type="SAM" id="MobiDB-lite"/>
    </source>
</evidence>
<dbReference type="Proteomes" id="UP000245959">
    <property type="component" value="Unassembled WGS sequence"/>
</dbReference>
<evidence type="ECO:0000313" key="2">
    <source>
        <dbReference type="EMBL" id="PVY38951.1"/>
    </source>
</evidence>
<dbReference type="AlphaFoldDB" id="A0A2U1ARG6"/>
<feature type="region of interest" description="Disordered" evidence="1">
    <location>
        <begin position="15"/>
        <end position="35"/>
    </location>
</feature>